<comment type="subcellular location">
    <subcellularLocation>
        <location evidence="1">Membrane</location>
        <topology evidence="1">Multi-pass membrane protein</topology>
    </subcellularLocation>
</comment>
<keyword evidence="9" id="KW-1185">Reference proteome</keyword>
<evidence type="ECO:0000256" key="1">
    <source>
        <dbReference type="ARBA" id="ARBA00004141"/>
    </source>
</evidence>
<organism evidence="8 9">
    <name type="scientific">Nocardioides panacisoli</name>
    <dbReference type="NCBI Taxonomy" id="627624"/>
    <lineage>
        <taxon>Bacteria</taxon>
        <taxon>Bacillati</taxon>
        <taxon>Actinomycetota</taxon>
        <taxon>Actinomycetes</taxon>
        <taxon>Propionibacteriales</taxon>
        <taxon>Nocardioidaceae</taxon>
        <taxon>Nocardioides</taxon>
    </lineage>
</organism>
<evidence type="ECO:0000256" key="4">
    <source>
        <dbReference type="ARBA" id="ARBA00022989"/>
    </source>
</evidence>
<feature type="transmembrane region" description="Helical" evidence="6">
    <location>
        <begin position="178"/>
        <end position="199"/>
    </location>
</feature>
<keyword evidence="2 6" id="KW-0812">Transmembrane</keyword>
<accession>A0ABP7ICW8</accession>
<dbReference type="EMBL" id="BAABAH010000004">
    <property type="protein sequence ID" value="GAA3815302.1"/>
    <property type="molecule type" value="Genomic_DNA"/>
</dbReference>
<sequence>MTQAPERRSGELTAREMLRWTWRQLTSMRTALVLLLLLALGAVPGSIIPQSGVDSLAVSRWKDAHPSLTPVYEKLDLFSVYDSVWFSAIYLLLVLSLVGCIVPRLFVYAKAMRALPPAAPRNLTRLPDSAGYRTDEDADAVLARAREVLAKRYRLRPAAEGDGFVAGERGRLREAGNLLFHLSVLIVLAGFGVGALYGFEGGVVIIQQSKQCPDCGTFSNTLSQYDDFDPGGLFTPDQLNPFSFTVQDFGVDWLKSGDRAGQARGFDAKIAYRQGTDGAEQHYDLKVNHPLSIGDTDVFLIGHGYAPVLTIRDGHGDVAWSGPTAFLPQDQSFLSFGVIKARTAKPGEIGLEGLFYPTFEVIDGNPVTVFPEDLKPALSMLVYTGDLGLDDGSAQSVYVLDKDNATQVMKADGRPFRLDIEPGQTVKLPDGLGSVTFDGVQPWVRVQISQSPGKDVALAGVVLALIGLCGSLFVRPRRVWVRARPVDDEDGVDTGGRTLVEVAVLDRSGNHEVDEVVRDIVEQLQGQGQDSSPEHSQEHA</sequence>
<feature type="transmembrane region" description="Helical" evidence="6">
    <location>
        <begin position="84"/>
        <end position="107"/>
    </location>
</feature>
<evidence type="ECO:0000256" key="2">
    <source>
        <dbReference type="ARBA" id="ARBA00022692"/>
    </source>
</evidence>
<dbReference type="Pfam" id="PF05140">
    <property type="entry name" value="ResB"/>
    <property type="match status" value="1"/>
</dbReference>
<evidence type="ECO:0000259" key="7">
    <source>
        <dbReference type="Pfam" id="PF05140"/>
    </source>
</evidence>
<comment type="caution">
    <text evidence="8">The sequence shown here is derived from an EMBL/GenBank/DDBJ whole genome shotgun (WGS) entry which is preliminary data.</text>
</comment>
<keyword evidence="3" id="KW-0201">Cytochrome c-type biogenesis</keyword>
<dbReference type="InterPro" id="IPR007816">
    <property type="entry name" value="ResB-like_domain"/>
</dbReference>
<dbReference type="RefSeq" id="WP_344774260.1">
    <property type="nucleotide sequence ID" value="NZ_BAABAH010000004.1"/>
</dbReference>
<feature type="transmembrane region" description="Helical" evidence="6">
    <location>
        <begin position="456"/>
        <end position="474"/>
    </location>
</feature>
<keyword evidence="4 6" id="KW-1133">Transmembrane helix</keyword>
<dbReference type="Proteomes" id="UP001501821">
    <property type="component" value="Unassembled WGS sequence"/>
</dbReference>
<evidence type="ECO:0000256" key="6">
    <source>
        <dbReference type="SAM" id="Phobius"/>
    </source>
</evidence>
<name>A0ABP7ICW8_9ACTN</name>
<dbReference type="InterPro" id="IPR023494">
    <property type="entry name" value="Cyt_c_bgen_Ccs1/CcsB/ResB"/>
</dbReference>
<proteinExistence type="predicted"/>
<evidence type="ECO:0000313" key="8">
    <source>
        <dbReference type="EMBL" id="GAA3815302.1"/>
    </source>
</evidence>
<protein>
    <submittedName>
        <fullName evidence="8">Cytochrome c biogenesis protein ResB</fullName>
    </submittedName>
</protein>
<reference evidence="9" key="1">
    <citation type="journal article" date="2019" name="Int. J. Syst. Evol. Microbiol.">
        <title>The Global Catalogue of Microorganisms (GCM) 10K type strain sequencing project: providing services to taxonomists for standard genome sequencing and annotation.</title>
        <authorList>
            <consortium name="The Broad Institute Genomics Platform"/>
            <consortium name="The Broad Institute Genome Sequencing Center for Infectious Disease"/>
            <person name="Wu L."/>
            <person name="Ma J."/>
        </authorList>
    </citation>
    <scope>NUCLEOTIDE SEQUENCE [LARGE SCALE GENOMIC DNA]</scope>
    <source>
        <strain evidence="9">JCM 16953</strain>
    </source>
</reference>
<feature type="domain" description="ResB-like" evidence="7">
    <location>
        <begin position="28"/>
        <end position="515"/>
    </location>
</feature>
<evidence type="ECO:0000256" key="3">
    <source>
        <dbReference type="ARBA" id="ARBA00022748"/>
    </source>
</evidence>
<dbReference type="PANTHER" id="PTHR31566">
    <property type="entry name" value="CYTOCHROME C BIOGENESIS PROTEIN CCS1, CHLOROPLASTIC"/>
    <property type="match status" value="1"/>
</dbReference>
<dbReference type="PANTHER" id="PTHR31566:SF0">
    <property type="entry name" value="CYTOCHROME C BIOGENESIS PROTEIN CCS1, CHLOROPLASTIC"/>
    <property type="match status" value="1"/>
</dbReference>
<evidence type="ECO:0000256" key="5">
    <source>
        <dbReference type="ARBA" id="ARBA00023136"/>
    </source>
</evidence>
<gene>
    <name evidence="8" type="ORF">GCM10022242_16750</name>
</gene>
<evidence type="ECO:0000313" key="9">
    <source>
        <dbReference type="Proteomes" id="UP001501821"/>
    </source>
</evidence>
<keyword evidence="5 6" id="KW-0472">Membrane</keyword>